<organism evidence="2 3">
    <name type="scientific">Nocardia nova</name>
    <dbReference type="NCBI Taxonomy" id="37330"/>
    <lineage>
        <taxon>Bacteria</taxon>
        <taxon>Bacillati</taxon>
        <taxon>Actinomycetota</taxon>
        <taxon>Actinomycetes</taxon>
        <taxon>Mycobacteriales</taxon>
        <taxon>Nocardiaceae</taxon>
        <taxon>Nocardia</taxon>
    </lineage>
</organism>
<evidence type="ECO:0000259" key="1">
    <source>
        <dbReference type="Pfam" id="PF13622"/>
    </source>
</evidence>
<dbReference type="Gene3D" id="3.10.129.10">
    <property type="entry name" value="Hotdog Thioesterase"/>
    <property type="match status" value="2"/>
</dbReference>
<dbReference type="AlphaFoldDB" id="A0A2S6AII8"/>
<evidence type="ECO:0000313" key="2">
    <source>
        <dbReference type="EMBL" id="PPJ35050.1"/>
    </source>
</evidence>
<dbReference type="InterPro" id="IPR029069">
    <property type="entry name" value="HotDog_dom_sf"/>
</dbReference>
<name>A0A2S6AII8_9NOCA</name>
<evidence type="ECO:0000313" key="3">
    <source>
        <dbReference type="Proteomes" id="UP000239874"/>
    </source>
</evidence>
<dbReference type="InterPro" id="IPR049449">
    <property type="entry name" value="TesB_ACOT8-like_N"/>
</dbReference>
<dbReference type="Proteomes" id="UP000239874">
    <property type="component" value="Unassembled WGS sequence"/>
</dbReference>
<dbReference type="OrthoDB" id="3572167at2"/>
<gene>
    <name evidence="2" type="ORF">C5E45_27875</name>
</gene>
<protein>
    <recommendedName>
        <fullName evidence="1">Acyl-CoA thioesterase-like N-terminal HotDog domain-containing protein</fullName>
    </recommendedName>
</protein>
<accession>A0A2S6AII8</accession>
<reference evidence="2 3" key="1">
    <citation type="submission" date="2018-02" db="EMBL/GenBank/DDBJ databases">
        <title>8 Nocardia nova and 1 Nocardia cyriacigeorgica strain used for evolution to TMP-SMX.</title>
        <authorList>
            <person name="Mehta H."/>
            <person name="Weng J."/>
            <person name="Shamoo Y."/>
        </authorList>
    </citation>
    <scope>NUCLEOTIDE SEQUENCE [LARGE SCALE GENOMIC DNA]</scope>
    <source>
        <strain evidence="2 3">MDA3139</strain>
    </source>
</reference>
<sequence length="269" mass="27722">MSSGSAPGFPPEFLISGAEALVRVKPVTLSPERAELAVESGPWLADPIVGFSRGALAVPLDDVTGYVVAAGSRRDRWPVSLGIRLDFLADPPVDGSLLTVTGELLARDEQGGATRGVISDADGTVIGLVTQRSHLVQVDGPPTAPAITFDIPADDVPIREALGIRERARGVVDLPATAWAANGMGSVHGGILICASEFAAMSALDASGDLRSASIDIAFVRPGNAAEVTTFRADVIHRGRSLAVVRVAAENSSGKACAVVTVIVQRVSS</sequence>
<dbReference type="SUPFAM" id="SSF54637">
    <property type="entry name" value="Thioesterase/thiol ester dehydrase-isomerase"/>
    <property type="match status" value="2"/>
</dbReference>
<proteinExistence type="predicted"/>
<dbReference type="Pfam" id="PF13622">
    <property type="entry name" value="4HBT_3"/>
    <property type="match status" value="1"/>
</dbReference>
<comment type="caution">
    <text evidence="2">The sequence shown here is derived from an EMBL/GenBank/DDBJ whole genome shotgun (WGS) entry which is preliminary data.</text>
</comment>
<dbReference type="EMBL" id="PSZC01000025">
    <property type="protein sequence ID" value="PPJ35050.1"/>
    <property type="molecule type" value="Genomic_DNA"/>
</dbReference>
<feature type="domain" description="Acyl-CoA thioesterase-like N-terminal HotDog" evidence="1">
    <location>
        <begin position="184"/>
        <end position="263"/>
    </location>
</feature>
<dbReference type="CDD" id="cd03443">
    <property type="entry name" value="PaaI_thioesterase"/>
    <property type="match status" value="1"/>
</dbReference>
<dbReference type="RefSeq" id="WP_104378028.1">
    <property type="nucleotide sequence ID" value="NZ_PSZC01000025.1"/>
</dbReference>